<dbReference type="NCBIfam" id="TIGR01579">
    <property type="entry name" value="MiaB-like-C"/>
    <property type="match status" value="1"/>
</dbReference>
<dbReference type="SMART" id="SM00729">
    <property type="entry name" value="Elp3"/>
    <property type="match status" value="1"/>
</dbReference>
<evidence type="ECO:0000256" key="1">
    <source>
        <dbReference type="ARBA" id="ARBA00001966"/>
    </source>
</evidence>
<reference evidence="10" key="1">
    <citation type="submission" date="2020-10" db="EMBL/GenBank/DDBJ databases">
        <authorList>
            <person name="Gilroy R."/>
        </authorList>
    </citation>
    <scope>NUCLEOTIDE SEQUENCE</scope>
    <source>
        <strain evidence="10">11167</strain>
    </source>
</reference>
<evidence type="ECO:0000256" key="2">
    <source>
        <dbReference type="ARBA" id="ARBA00022485"/>
    </source>
</evidence>
<dbReference type="SUPFAM" id="SSF102114">
    <property type="entry name" value="Radical SAM enzymes"/>
    <property type="match status" value="1"/>
</dbReference>
<sequence>MNLAVYTLGCRLNQCESEAIADSFAKAGFTVVGEEGSADIYIVNTCTVTAKAEQKARRMIRLFASRGASVVVTGCYAQMAHKELEALGGKLHIVPLERKAALLSLAGHINAAMLSGMDLDGAIASFTEPTSSVFDYEASSFSYHSRAYLKVQDGCDNECGYCRVHIARGHSVSLARDEVIRRALELEEAGFNEIVLTGVNLTMYDHEGEGLGGMMLALIPRLKPTTRLRLSSMEPDHIDERLIEAVSSPNVHPHFHIPLQSASDKVLERSSRKYSRSHLEWVISELRRVKEDPFLACDVIAGLPGEGEDEFRQTVDFVSSMGFAALHVFPFSPRPDTALYKARDRVAERVRDERAKELRELSDRLHAAYVARQQGRRLEVLLEKREGGLWHGTTGNYLKVDVEGAAFLSRGAIVSGIYRDGSVSLC</sequence>
<dbReference type="Gene3D" id="3.80.30.20">
    <property type="entry name" value="tm_1862 like domain"/>
    <property type="match status" value="1"/>
</dbReference>
<dbReference type="GO" id="GO:0035598">
    <property type="term" value="F:tRNA (N(6)-L-threonylcarbamoyladenosine(37)-C(2))-methylthiotransferase activity"/>
    <property type="evidence" value="ECO:0007669"/>
    <property type="project" value="TreeGrafter"/>
</dbReference>
<dbReference type="InterPro" id="IPR013848">
    <property type="entry name" value="Methylthiotransferase_N"/>
</dbReference>
<keyword evidence="4" id="KW-0949">S-adenosyl-L-methionine</keyword>
<dbReference type="InterPro" id="IPR058240">
    <property type="entry name" value="rSAM_sf"/>
</dbReference>
<dbReference type="InterPro" id="IPR006638">
    <property type="entry name" value="Elp3/MiaA/NifB-like_rSAM"/>
</dbReference>
<dbReference type="InterPro" id="IPR038135">
    <property type="entry name" value="Methylthiotransferase_N_sf"/>
</dbReference>
<feature type="domain" description="Radical SAM core" evidence="9">
    <location>
        <begin position="141"/>
        <end position="368"/>
    </location>
</feature>
<evidence type="ECO:0000259" key="9">
    <source>
        <dbReference type="PROSITE" id="PS51918"/>
    </source>
</evidence>
<dbReference type="Proteomes" id="UP000823633">
    <property type="component" value="Unassembled WGS sequence"/>
</dbReference>
<evidence type="ECO:0000313" key="11">
    <source>
        <dbReference type="Proteomes" id="UP000823633"/>
    </source>
</evidence>
<dbReference type="InterPro" id="IPR005839">
    <property type="entry name" value="Methylthiotransferase"/>
</dbReference>
<evidence type="ECO:0000256" key="7">
    <source>
        <dbReference type="ARBA" id="ARBA00023014"/>
    </source>
</evidence>
<dbReference type="GO" id="GO:0046872">
    <property type="term" value="F:metal ion binding"/>
    <property type="evidence" value="ECO:0007669"/>
    <property type="project" value="UniProtKB-KW"/>
</dbReference>
<dbReference type="PANTHER" id="PTHR11918:SF45">
    <property type="entry name" value="THREONYLCARBAMOYLADENOSINE TRNA METHYLTHIOTRANSFERASE"/>
    <property type="match status" value="1"/>
</dbReference>
<comment type="cofactor">
    <cofactor evidence="1">
        <name>[4Fe-4S] cluster</name>
        <dbReference type="ChEBI" id="CHEBI:49883"/>
    </cofactor>
</comment>
<evidence type="ECO:0000259" key="8">
    <source>
        <dbReference type="PROSITE" id="PS51449"/>
    </source>
</evidence>
<dbReference type="Gene3D" id="3.40.50.12160">
    <property type="entry name" value="Methylthiotransferase, N-terminal domain"/>
    <property type="match status" value="1"/>
</dbReference>
<feature type="domain" description="MTTase N-terminal" evidence="8">
    <location>
        <begin position="1"/>
        <end position="114"/>
    </location>
</feature>
<protein>
    <submittedName>
        <fullName evidence="10">tRNA (N(6)-L-threonylcarbamoyladenosine(37)-C(2))-methylthiotransferase MtaB</fullName>
    </submittedName>
</protein>
<keyword evidence="7" id="KW-0411">Iron-sulfur</keyword>
<dbReference type="SFLD" id="SFLDG01082">
    <property type="entry name" value="B12-binding_domain_containing"/>
    <property type="match status" value="1"/>
</dbReference>
<evidence type="ECO:0000256" key="3">
    <source>
        <dbReference type="ARBA" id="ARBA00022679"/>
    </source>
</evidence>
<keyword evidence="2" id="KW-0004">4Fe-4S</keyword>
<dbReference type="AlphaFoldDB" id="A0A9D9HA40"/>
<proteinExistence type="predicted"/>
<evidence type="ECO:0000256" key="4">
    <source>
        <dbReference type="ARBA" id="ARBA00022691"/>
    </source>
</evidence>
<dbReference type="InterPro" id="IPR023404">
    <property type="entry name" value="rSAM_horseshoe"/>
</dbReference>
<dbReference type="NCBIfam" id="TIGR00089">
    <property type="entry name" value="MiaB/RimO family radical SAM methylthiotransferase"/>
    <property type="match status" value="1"/>
</dbReference>
<dbReference type="CDD" id="cd01335">
    <property type="entry name" value="Radical_SAM"/>
    <property type="match status" value="1"/>
</dbReference>
<dbReference type="InterPro" id="IPR007197">
    <property type="entry name" value="rSAM"/>
</dbReference>
<gene>
    <name evidence="10" type="primary">mtaB</name>
    <name evidence="10" type="ORF">IAC42_09275</name>
</gene>
<organism evidence="10 11">
    <name type="scientific">Candidatus Aphodenecus pullistercoris</name>
    <dbReference type="NCBI Taxonomy" id="2840669"/>
    <lineage>
        <taxon>Bacteria</taxon>
        <taxon>Pseudomonadati</taxon>
        <taxon>Spirochaetota</taxon>
        <taxon>Spirochaetia</taxon>
        <taxon>Spirochaetales</taxon>
        <taxon>Candidatus Aphodenecus</taxon>
    </lineage>
</organism>
<comment type="caution">
    <text evidence="10">The sequence shown here is derived from an EMBL/GenBank/DDBJ whole genome shotgun (WGS) entry which is preliminary data.</text>
</comment>
<accession>A0A9D9HA40</accession>
<dbReference type="EMBL" id="JADIMU010000064">
    <property type="protein sequence ID" value="MBO8443926.1"/>
    <property type="molecule type" value="Genomic_DNA"/>
</dbReference>
<dbReference type="SFLD" id="SFLDS00029">
    <property type="entry name" value="Radical_SAM"/>
    <property type="match status" value="1"/>
</dbReference>
<evidence type="ECO:0000256" key="6">
    <source>
        <dbReference type="ARBA" id="ARBA00023004"/>
    </source>
</evidence>
<keyword evidence="6" id="KW-0408">Iron</keyword>
<dbReference type="PROSITE" id="PS51918">
    <property type="entry name" value="RADICAL_SAM"/>
    <property type="match status" value="1"/>
</dbReference>
<evidence type="ECO:0000313" key="10">
    <source>
        <dbReference type="EMBL" id="MBO8443926.1"/>
    </source>
</evidence>
<dbReference type="PROSITE" id="PS51449">
    <property type="entry name" value="MTTASE_N"/>
    <property type="match status" value="1"/>
</dbReference>
<evidence type="ECO:0000256" key="5">
    <source>
        <dbReference type="ARBA" id="ARBA00022723"/>
    </source>
</evidence>
<reference evidence="10" key="2">
    <citation type="journal article" date="2021" name="PeerJ">
        <title>Extensive microbial diversity within the chicken gut microbiome revealed by metagenomics and culture.</title>
        <authorList>
            <person name="Gilroy R."/>
            <person name="Ravi A."/>
            <person name="Getino M."/>
            <person name="Pursley I."/>
            <person name="Horton D.L."/>
            <person name="Alikhan N.F."/>
            <person name="Baker D."/>
            <person name="Gharbi K."/>
            <person name="Hall N."/>
            <person name="Watson M."/>
            <person name="Adriaenssens E.M."/>
            <person name="Foster-Nyarko E."/>
            <person name="Jarju S."/>
            <person name="Secka A."/>
            <person name="Antonio M."/>
            <person name="Oren A."/>
            <person name="Chaudhuri R.R."/>
            <person name="La Ragione R."/>
            <person name="Hildebrand F."/>
            <person name="Pallen M.J."/>
        </authorList>
    </citation>
    <scope>NUCLEOTIDE SEQUENCE</scope>
    <source>
        <strain evidence="10">11167</strain>
    </source>
</reference>
<dbReference type="Pfam" id="PF04055">
    <property type="entry name" value="Radical_SAM"/>
    <property type="match status" value="1"/>
</dbReference>
<dbReference type="PANTHER" id="PTHR11918">
    <property type="entry name" value="RADICAL SAM PROTEINS"/>
    <property type="match status" value="1"/>
</dbReference>
<dbReference type="Pfam" id="PF00919">
    <property type="entry name" value="UPF0004"/>
    <property type="match status" value="1"/>
</dbReference>
<dbReference type="GO" id="GO:0051539">
    <property type="term" value="F:4 iron, 4 sulfur cluster binding"/>
    <property type="evidence" value="ECO:0007669"/>
    <property type="project" value="UniProtKB-KW"/>
</dbReference>
<keyword evidence="5" id="KW-0479">Metal-binding</keyword>
<dbReference type="InterPro" id="IPR006467">
    <property type="entry name" value="MiaB-like_bact"/>
</dbReference>
<name>A0A9D9HA40_9SPIR</name>
<keyword evidence="3" id="KW-0808">Transferase</keyword>